<keyword evidence="4" id="KW-1185">Reference proteome</keyword>
<feature type="region of interest" description="Disordered" evidence="2">
    <location>
        <begin position="376"/>
        <end position="422"/>
    </location>
</feature>
<feature type="coiled-coil region" evidence="1">
    <location>
        <begin position="16"/>
        <end position="76"/>
    </location>
</feature>
<evidence type="ECO:0000256" key="2">
    <source>
        <dbReference type="SAM" id="MobiDB-lite"/>
    </source>
</evidence>
<comment type="caution">
    <text evidence="3">The sequence shown here is derived from an EMBL/GenBank/DDBJ whole genome shotgun (WGS) entry which is preliminary data.</text>
</comment>
<dbReference type="OrthoDB" id="2999087at2759"/>
<dbReference type="AlphaFoldDB" id="A0A550CLX3"/>
<feature type="coiled-coil region" evidence="1">
    <location>
        <begin position="106"/>
        <end position="165"/>
    </location>
</feature>
<accession>A0A550CLX3</accession>
<feature type="compositionally biased region" description="Basic residues" evidence="2">
    <location>
        <begin position="413"/>
        <end position="422"/>
    </location>
</feature>
<protein>
    <submittedName>
        <fullName evidence="3">Uncharacterized protein</fullName>
    </submittedName>
</protein>
<reference evidence="3 4" key="1">
    <citation type="journal article" date="2019" name="New Phytol.">
        <title>Comparative genomics reveals unique wood-decay strategies and fruiting body development in the Schizophyllaceae.</title>
        <authorList>
            <person name="Almasi E."/>
            <person name="Sahu N."/>
            <person name="Krizsan K."/>
            <person name="Balint B."/>
            <person name="Kovacs G.M."/>
            <person name="Kiss B."/>
            <person name="Cseklye J."/>
            <person name="Drula E."/>
            <person name="Henrissat B."/>
            <person name="Nagy I."/>
            <person name="Chovatia M."/>
            <person name="Adam C."/>
            <person name="LaButti K."/>
            <person name="Lipzen A."/>
            <person name="Riley R."/>
            <person name="Grigoriev I.V."/>
            <person name="Nagy L.G."/>
        </authorList>
    </citation>
    <scope>NUCLEOTIDE SEQUENCE [LARGE SCALE GENOMIC DNA]</scope>
    <source>
        <strain evidence="3 4">NL-1724</strain>
    </source>
</reference>
<dbReference type="Proteomes" id="UP000320762">
    <property type="component" value="Unassembled WGS sequence"/>
</dbReference>
<proteinExistence type="predicted"/>
<gene>
    <name evidence="3" type="ORF">BD626DRAFT_191662</name>
</gene>
<name>A0A550CLX3_9AGAR</name>
<organism evidence="3 4">
    <name type="scientific">Schizophyllum amplum</name>
    <dbReference type="NCBI Taxonomy" id="97359"/>
    <lineage>
        <taxon>Eukaryota</taxon>
        <taxon>Fungi</taxon>
        <taxon>Dikarya</taxon>
        <taxon>Basidiomycota</taxon>
        <taxon>Agaricomycotina</taxon>
        <taxon>Agaricomycetes</taxon>
        <taxon>Agaricomycetidae</taxon>
        <taxon>Agaricales</taxon>
        <taxon>Schizophyllaceae</taxon>
        <taxon>Schizophyllum</taxon>
    </lineage>
</organism>
<evidence type="ECO:0000313" key="3">
    <source>
        <dbReference type="EMBL" id="TRM65757.1"/>
    </source>
</evidence>
<keyword evidence="1" id="KW-0175">Coiled coil</keyword>
<dbReference type="EMBL" id="VDMD01000004">
    <property type="protein sequence ID" value="TRM65757.1"/>
    <property type="molecule type" value="Genomic_DNA"/>
</dbReference>
<evidence type="ECO:0000313" key="4">
    <source>
        <dbReference type="Proteomes" id="UP000320762"/>
    </source>
</evidence>
<sequence>METLVDDHPELASEMVKLLGHELKSVKTQLRELQGQRGSSAISSVDVDAGRALAEVAELRERVRFLETENERLVNSQQQTLKQEPYDENDLLQQKEKIIQSQSESLDNSYRNMQKMKKKKERSDQDVISLREQLAAREDEAKSTANAHRRRMSELETKLALTVREKELMAEIQHLRDNYTPSSFLAGSVRAEHAEQPTADDLRPYKRYAGAFRLREEWTTLCRQRIASFGADEVLWPTMPADVIGRAVVICPAFTQKNNSRVDSGTCVWSKQSVRIGDKFEFFYQSADEWWLYMGILQCRGVSTTTLPALGQDTPAVANMMTERAVMQKNLMPPLLFNNLRRMFRDGLLQVCCVELECVGFNHPLYVQLLGEDSQPRTSHGSISPSTSAARTHAGNVKRSARESDVVEPAGRAGKRHKQGPL</sequence>
<evidence type="ECO:0000256" key="1">
    <source>
        <dbReference type="SAM" id="Coils"/>
    </source>
</evidence>
<feature type="compositionally biased region" description="Polar residues" evidence="2">
    <location>
        <begin position="376"/>
        <end position="390"/>
    </location>
</feature>